<dbReference type="AlphaFoldDB" id="A0A2I3TV97"/>
<dbReference type="OMA" id="HRWYKKV"/>
<dbReference type="PANTHER" id="PTHR12858:SF2">
    <property type="entry name" value="RIBOSOME BIOGENESIS PROTEIN BMS1 HOMOLOG"/>
    <property type="match status" value="1"/>
</dbReference>
<organism evidence="3 4">
    <name type="scientific">Pan troglodytes</name>
    <name type="common">Chimpanzee</name>
    <dbReference type="NCBI Taxonomy" id="9598"/>
    <lineage>
        <taxon>Eukaryota</taxon>
        <taxon>Metazoa</taxon>
        <taxon>Chordata</taxon>
        <taxon>Craniata</taxon>
        <taxon>Vertebrata</taxon>
        <taxon>Euteleostomi</taxon>
        <taxon>Mammalia</taxon>
        <taxon>Eutheria</taxon>
        <taxon>Euarchontoglires</taxon>
        <taxon>Primates</taxon>
        <taxon>Haplorrhini</taxon>
        <taxon>Catarrhini</taxon>
        <taxon>Hominidae</taxon>
        <taxon>Pan</taxon>
    </lineage>
</organism>
<evidence type="ECO:0000313" key="3">
    <source>
        <dbReference type="Ensembl" id="ENSPTRP00000093098.1"/>
    </source>
</evidence>
<dbReference type="Bgee" id="ENSPTRG00000046973">
    <property type="expression patterns" value="Expressed in testis and 8 other cell types or tissues"/>
</dbReference>
<sequence length="377" mass="43605">MQKQAQLNRTEFEDQDDEARIENVPCEFVQNFDPHYPIILGGLGNSEGNVGYVQMRLKKHHWYKKILKSRDPIIFSVGWRRFQTIPLYYIEDHNARQRLLKYTPQHMHCGAAFWDPIIPQGTGFLAIQSVSGIMPDFRIAATGVVLDLDKSIKILKKLKLTGFPYKIFKNTSFIKGIFNSALEVAKFEGAVIQTVTPEGAFRASFEDKLMMSDIVFMRTWYPVSIPAFYNPVTSLLKPVGEKDTWSGMWTTGQLRLAHGVRLKANKDSLYKPILRQKKHFNSLHIPKALQKALPFKNKPKARRGGSRLFFPCQILTLLDALSMVHSQKMKHFRAKQKEEEEKLKWQKDLRKKLFRIQGQKERRNQKSSLKGAEGQLQ</sequence>
<dbReference type="Pfam" id="PF04950">
    <property type="entry name" value="RIBIOP_C"/>
    <property type="match status" value="1"/>
</dbReference>
<dbReference type="GeneTree" id="ENSGT00940000153195"/>
<dbReference type="EMBL" id="AC182397">
    <property type="status" value="NOT_ANNOTATED_CDS"/>
    <property type="molecule type" value="Genomic_DNA"/>
</dbReference>
<name>A0A2I3TV97_PANTR</name>
<accession>A0A2I3TV97</accession>
<dbReference type="InterPro" id="IPR007034">
    <property type="entry name" value="BMS1_TSR1_C"/>
</dbReference>
<dbReference type="PANTHER" id="PTHR12858">
    <property type="entry name" value="RIBOSOME BIOGENESIS PROTEIN"/>
    <property type="match status" value="1"/>
</dbReference>
<dbReference type="InParanoid" id="A0A2I3TV97"/>
<reference evidence="3" key="3">
    <citation type="submission" date="2025-09" db="UniProtKB">
        <authorList>
            <consortium name="Ensembl"/>
        </authorList>
    </citation>
    <scope>IDENTIFICATION</scope>
</reference>
<proteinExistence type="predicted"/>
<dbReference type="Ensembl" id="ENSPTRT00000079934.1">
    <property type="protein sequence ID" value="ENSPTRP00000093098.1"/>
    <property type="gene ID" value="ENSPTRG00000046973.1"/>
</dbReference>
<evidence type="ECO:0000259" key="2">
    <source>
        <dbReference type="SMART" id="SM01362"/>
    </source>
</evidence>
<feature type="region of interest" description="Disordered" evidence="1">
    <location>
        <begin position="354"/>
        <end position="377"/>
    </location>
</feature>
<dbReference type="SMART" id="SM01362">
    <property type="entry name" value="DUF663"/>
    <property type="match status" value="1"/>
</dbReference>
<dbReference type="InterPro" id="IPR039761">
    <property type="entry name" value="Bms1/Tsr1"/>
</dbReference>
<keyword evidence="4" id="KW-1185">Reference proteome</keyword>
<reference evidence="3 4" key="1">
    <citation type="journal article" date="2005" name="Nature">
        <title>Initial sequence of the chimpanzee genome and comparison with the human genome.</title>
        <authorList>
            <consortium name="Chimpanzee sequencing and analysis consortium"/>
        </authorList>
    </citation>
    <scope>NUCLEOTIDE SEQUENCE [LARGE SCALE GENOMIC DNA]</scope>
</reference>
<reference evidence="3" key="2">
    <citation type="submission" date="2025-08" db="UniProtKB">
        <authorList>
            <consortium name="Ensembl"/>
        </authorList>
    </citation>
    <scope>IDENTIFICATION</scope>
</reference>
<protein>
    <recommendedName>
        <fullName evidence="2">Ribosome biogenesis protein BMS1/TSR1 C-terminal domain-containing protein</fullName>
    </recommendedName>
</protein>
<feature type="domain" description="Ribosome biogenesis protein BMS1/TSR1 C-terminal" evidence="2">
    <location>
        <begin position="1"/>
        <end position="223"/>
    </location>
</feature>
<dbReference type="Proteomes" id="UP000002277">
    <property type="component" value="Chromosome 16"/>
</dbReference>
<dbReference type="GO" id="GO:0042254">
    <property type="term" value="P:ribosome biogenesis"/>
    <property type="evidence" value="ECO:0007669"/>
    <property type="project" value="InterPro"/>
</dbReference>
<evidence type="ECO:0000256" key="1">
    <source>
        <dbReference type="SAM" id="MobiDB-lite"/>
    </source>
</evidence>
<evidence type="ECO:0000313" key="4">
    <source>
        <dbReference type="Proteomes" id="UP000002277"/>
    </source>
</evidence>